<feature type="coiled-coil region" evidence="1">
    <location>
        <begin position="606"/>
        <end position="658"/>
    </location>
</feature>
<dbReference type="AlphaFoldDB" id="Q22X70"/>
<dbReference type="Pfam" id="PF00092">
    <property type="entry name" value="VWA"/>
    <property type="match status" value="1"/>
</dbReference>
<keyword evidence="1" id="KW-0175">Coiled coil</keyword>
<dbReference type="PROSITE" id="PS50234">
    <property type="entry name" value="VWFA"/>
    <property type="match status" value="1"/>
</dbReference>
<dbReference type="PANTHER" id="PTHR10579:SF43">
    <property type="entry name" value="ZINC FINGER (C3HC4-TYPE RING FINGER) FAMILY PROTEIN"/>
    <property type="match status" value="1"/>
</dbReference>
<proteinExistence type="predicted"/>
<sequence>MNNLEGFRNHTNLKDILQVKIKPMHSYIQINQQSDIVMPVMIDIRTQTEKPLSNQHIQNDDDLTKSCTPTSSQASCNIDIDRQPLDLIFVIDLSISMRGKKMNQLKKTICNLINFLNENDRMALIGFNNSAQNLFPLSHLTQQNKKKVTQILNSILPMGLTNITAGMMEAIKQLESSLINISTVAETGEGEEDEKDTHAQKEKRMQQEMQTEENKEKYKDLLSRSEVIKPQNAIDYDLSNSCINFGQKKEERVKSIFLLSDGLDDRCDKSLEMLKVRIQSVPIQFSLNTFGYGEQHDAYLMNEIASYKEGNFYYIEDIDKTDLYFADALGGLFSVVGNQLEFDFSLCSQALLENITISKVYGDMWNQTSGGFNNANEQSFSKYSSNQSNKYSFRSESPSKIAKSILDQVNHRSEQHSADQFITNINNNQNIINQNCNRLQSDSNNSQTSHFANQSSFNKKSVNLTADFTPVNAIVKNRSFNLNQIYFGVSKQILLEITIPSQLNFPNNLQQSDSINNNFENDSQGTKEQYGQFKKFSECFKNQVLATGKLKVKDLHGQNVEKTAHLEVIILEENEELNEEIHMSNEDVEINYLRVQCAQALQEAMNSALKNEFNESQSIINKALEQLQKSKVSIQKALANLQKDLEECLEALKQKISLQQSSNPNSQSQLSYSSSHSTQDQKECEQEKAHNIRRAFLCKSRAYMEQKSVMINLDEYQNSIQKNIKKQIEIQNQKKVFSAEEEEKEKETEKPVKAKKILIPLQRKKFSSMNVAMNEISSIDEQK</sequence>
<dbReference type="RefSeq" id="XP_001010021.2">
    <property type="nucleotide sequence ID" value="XM_001010021.2"/>
</dbReference>
<reference evidence="5" key="1">
    <citation type="journal article" date="2006" name="PLoS Biol.">
        <title>Macronuclear genome sequence of the ciliate Tetrahymena thermophila, a model eukaryote.</title>
        <authorList>
            <person name="Eisen J.A."/>
            <person name="Coyne R.S."/>
            <person name="Wu M."/>
            <person name="Wu D."/>
            <person name="Thiagarajan M."/>
            <person name="Wortman J.R."/>
            <person name="Badger J.H."/>
            <person name="Ren Q."/>
            <person name="Amedeo P."/>
            <person name="Jones K.M."/>
            <person name="Tallon L.J."/>
            <person name="Delcher A.L."/>
            <person name="Salzberg S.L."/>
            <person name="Silva J.C."/>
            <person name="Haas B.J."/>
            <person name="Majoros W.H."/>
            <person name="Farzad M."/>
            <person name="Carlton J.M."/>
            <person name="Smith R.K. Jr."/>
            <person name="Garg J."/>
            <person name="Pearlman R.E."/>
            <person name="Karrer K.M."/>
            <person name="Sun L."/>
            <person name="Manning G."/>
            <person name="Elde N.C."/>
            <person name="Turkewitz A.P."/>
            <person name="Asai D.J."/>
            <person name="Wilkes D.E."/>
            <person name="Wang Y."/>
            <person name="Cai H."/>
            <person name="Collins K."/>
            <person name="Stewart B.A."/>
            <person name="Lee S.R."/>
            <person name="Wilamowska K."/>
            <person name="Weinberg Z."/>
            <person name="Ruzzo W.L."/>
            <person name="Wloga D."/>
            <person name="Gaertig J."/>
            <person name="Frankel J."/>
            <person name="Tsao C.-C."/>
            <person name="Gorovsky M.A."/>
            <person name="Keeling P.J."/>
            <person name="Waller R.F."/>
            <person name="Patron N.J."/>
            <person name="Cherry J.M."/>
            <person name="Stover N.A."/>
            <person name="Krieger C.J."/>
            <person name="del Toro C."/>
            <person name="Ryder H.F."/>
            <person name="Williamson S.C."/>
            <person name="Barbeau R.A."/>
            <person name="Hamilton E.P."/>
            <person name="Orias E."/>
        </authorList>
    </citation>
    <scope>NUCLEOTIDE SEQUENCE [LARGE SCALE GENOMIC DNA]</scope>
    <source>
        <strain evidence="5">SB210</strain>
    </source>
</reference>
<dbReference type="HOGENOM" id="CLU_358096_0_0_1"/>
<dbReference type="InterPro" id="IPR036465">
    <property type="entry name" value="vWFA_dom_sf"/>
</dbReference>
<name>Q22X70_TETTS</name>
<dbReference type="SMART" id="SM00327">
    <property type="entry name" value="VWA"/>
    <property type="match status" value="1"/>
</dbReference>
<dbReference type="STRING" id="312017.Q22X70"/>
<evidence type="ECO:0000256" key="2">
    <source>
        <dbReference type="SAM" id="MobiDB-lite"/>
    </source>
</evidence>
<keyword evidence="5" id="KW-1185">Reference proteome</keyword>
<gene>
    <name evidence="4" type="ORF">TTHERM_00632830</name>
</gene>
<evidence type="ECO:0000313" key="4">
    <source>
        <dbReference type="EMBL" id="EAR89776.2"/>
    </source>
</evidence>
<dbReference type="Gene3D" id="3.40.50.410">
    <property type="entry name" value="von Willebrand factor, type A domain"/>
    <property type="match status" value="2"/>
</dbReference>
<feature type="domain" description="VWFA" evidence="3">
    <location>
        <begin position="86"/>
        <end position="336"/>
    </location>
</feature>
<feature type="compositionally biased region" description="Basic and acidic residues" evidence="2">
    <location>
        <begin position="195"/>
        <end position="217"/>
    </location>
</feature>
<dbReference type="Pfam" id="PF13768">
    <property type="entry name" value="VWA_3"/>
    <property type="match status" value="1"/>
</dbReference>
<dbReference type="InterPro" id="IPR002035">
    <property type="entry name" value="VWF_A"/>
</dbReference>
<dbReference type="InterPro" id="IPR051266">
    <property type="entry name" value="CLCR"/>
</dbReference>
<dbReference type="eggNOG" id="ENOG502S31S">
    <property type="taxonomic scope" value="Eukaryota"/>
</dbReference>
<feature type="compositionally biased region" description="Low complexity" evidence="2">
    <location>
        <begin position="659"/>
        <end position="678"/>
    </location>
</feature>
<dbReference type="KEGG" id="tet:TTHERM_00632830"/>
<organism evidence="4 5">
    <name type="scientific">Tetrahymena thermophila (strain SB210)</name>
    <dbReference type="NCBI Taxonomy" id="312017"/>
    <lineage>
        <taxon>Eukaryota</taxon>
        <taxon>Sar</taxon>
        <taxon>Alveolata</taxon>
        <taxon>Ciliophora</taxon>
        <taxon>Intramacronucleata</taxon>
        <taxon>Oligohymenophorea</taxon>
        <taxon>Hymenostomatida</taxon>
        <taxon>Tetrahymenina</taxon>
        <taxon>Tetrahymenidae</taxon>
        <taxon>Tetrahymena</taxon>
    </lineage>
</organism>
<evidence type="ECO:0000259" key="3">
    <source>
        <dbReference type="PROSITE" id="PS50234"/>
    </source>
</evidence>
<evidence type="ECO:0000313" key="5">
    <source>
        <dbReference type="Proteomes" id="UP000009168"/>
    </source>
</evidence>
<feature type="region of interest" description="Disordered" evidence="2">
    <location>
        <begin position="659"/>
        <end position="686"/>
    </location>
</feature>
<dbReference type="InParanoid" id="Q22X70"/>
<evidence type="ECO:0000256" key="1">
    <source>
        <dbReference type="SAM" id="Coils"/>
    </source>
</evidence>
<dbReference type="Proteomes" id="UP000009168">
    <property type="component" value="Unassembled WGS sequence"/>
</dbReference>
<dbReference type="OrthoDB" id="687730at2759"/>
<dbReference type="EMBL" id="GG662809">
    <property type="protein sequence ID" value="EAR89776.2"/>
    <property type="molecule type" value="Genomic_DNA"/>
</dbReference>
<protein>
    <submittedName>
        <fullName evidence="4">von willebrand factor type A domain protein</fullName>
    </submittedName>
</protein>
<dbReference type="GeneID" id="7844384"/>
<dbReference type="SUPFAM" id="SSF53300">
    <property type="entry name" value="vWA-like"/>
    <property type="match status" value="1"/>
</dbReference>
<dbReference type="PANTHER" id="PTHR10579">
    <property type="entry name" value="CALCIUM-ACTIVATED CHLORIDE CHANNEL REGULATOR"/>
    <property type="match status" value="1"/>
</dbReference>
<feature type="region of interest" description="Disordered" evidence="2">
    <location>
        <begin position="185"/>
        <end position="217"/>
    </location>
</feature>
<accession>Q22X70</accession>